<comment type="caution">
    <text evidence="8">The sequence shown here is derived from an EMBL/GenBank/DDBJ whole genome shotgun (WGS) entry which is preliminary data.</text>
</comment>
<proteinExistence type="inferred from homology"/>
<evidence type="ECO:0000256" key="3">
    <source>
        <dbReference type="ARBA" id="ARBA00023295"/>
    </source>
</evidence>
<evidence type="ECO:0000256" key="2">
    <source>
        <dbReference type="ARBA" id="ARBA00022801"/>
    </source>
</evidence>
<organism evidence="8 9">
    <name type="scientific">Martelella alba</name>
    <dbReference type="NCBI Taxonomy" id="2590451"/>
    <lineage>
        <taxon>Bacteria</taxon>
        <taxon>Pseudomonadati</taxon>
        <taxon>Pseudomonadota</taxon>
        <taxon>Alphaproteobacteria</taxon>
        <taxon>Hyphomicrobiales</taxon>
        <taxon>Aurantimonadaceae</taxon>
        <taxon>Martelella</taxon>
    </lineage>
</organism>
<dbReference type="EMBL" id="VHLG01000013">
    <property type="protein sequence ID" value="TPW28308.1"/>
    <property type="molecule type" value="Genomic_DNA"/>
</dbReference>
<feature type="domain" description="Beta-xylosidase C-terminal Concanavalin A-like" evidence="7">
    <location>
        <begin position="349"/>
        <end position="553"/>
    </location>
</feature>
<reference evidence="8 9" key="1">
    <citation type="submission" date="2019-06" db="EMBL/GenBank/DDBJ databases">
        <authorList>
            <person name="Li M."/>
        </authorList>
    </citation>
    <scope>NUCLEOTIDE SEQUENCE [LARGE SCALE GENOMIC DNA]</scope>
    <source>
        <strain evidence="8 9">BGMRC2036</strain>
    </source>
</reference>
<dbReference type="InterPro" id="IPR051795">
    <property type="entry name" value="Glycosyl_Hydrlase_43"/>
</dbReference>
<keyword evidence="3 6" id="KW-0326">Glycosidase</keyword>
<dbReference type="Pfam" id="PF04616">
    <property type="entry name" value="Glyco_hydro_43"/>
    <property type="match status" value="1"/>
</dbReference>
<dbReference type="Gene3D" id="2.60.120.200">
    <property type="match status" value="1"/>
</dbReference>
<dbReference type="PANTHER" id="PTHR42812:SF12">
    <property type="entry name" value="BETA-XYLOSIDASE-RELATED"/>
    <property type="match status" value="1"/>
</dbReference>
<dbReference type="Pfam" id="PF17851">
    <property type="entry name" value="GH43_C2"/>
    <property type="match status" value="1"/>
</dbReference>
<dbReference type="AlphaFoldDB" id="A0A506U4C6"/>
<keyword evidence="2 6" id="KW-0378">Hydrolase</keyword>
<dbReference type="GO" id="GO:0005975">
    <property type="term" value="P:carbohydrate metabolic process"/>
    <property type="evidence" value="ECO:0007669"/>
    <property type="project" value="InterPro"/>
</dbReference>
<dbReference type="Proteomes" id="UP000318801">
    <property type="component" value="Unassembled WGS sequence"/>
</dbReference>
<dbReference type="GO" id="GO:0004553">
    <property type="term" value="F:hydrolase activity, hydrolyzing O-glycosyl compounds"/>
    <property type="evidence" value="ECO:0007669"/>
    <property type="project" value="InterPro"/>
</dbReference>
<dbReference type="InterPro" id="IPR041542">
    <property type="entry name" value="GH43_C2"/>
</dbReference>
<dbReference type="OrthoDB" id="9801455at2"/>
<sequence>MTETMITNPILPGFNPDPSICRVGDDYYIATSTFEWYPGVQIHHSRDLAHWTLVAHPLDRGDLLDMRGNPDSCGIWAPCLTHADGLFWLIYTDVKRLSGSFKDAPNYLTTAPTINGPWSKRVYLNASGFDPSLFHAPDGRKYLVNMLWDHRQQGHGDQFAGIVLQEYDVAAEKLTGPIHNIFQGTERKLTEAPHLYYREGWYYLMTAEGGTGYEHAVTLARSRSLLGPYEVHPDKHVLTTAFAPDVPLQRCGHADIVETQAGETYMVHLCSRPLTVSDTTGQSAIRRDLPGSDQIQRRSPLGRETAIQKMEWRDDGWLYLAEGGQAPKTIHTTSPNGLKAEETVVEPVRTNFAPGPLPIAFQWLRSPEPARLFSLAANPGSLRIYGRLSPGNFFESAMLARRQTALSYRAATRIDFSPRDFQSFAGLICWYNQCQYHYLSVTREDDGSRALRIMSALGDFPFGRSVFGCDPVRVPEEGPLDLAVEVDGPALQFFWLNGDNGWQMIGPVLDATILSDEAGVGEGNNFTGAFVGMAAHDISGQAQHADFAWFDYETRG</sequence>
<dbReference type="InterPro" id="IPR013320">
    <property type="entry name" value="ConA-like_dom_sf"/>
</dbReference>
<accession>A0A506U4C6</accession>
<dbReference type="CDD" id="cd09000">
    <property type="entry name" value="GH43_SXA-like"/>
    <property type="match status" value="1"/>
</dbReference>
<name>A0A506U4C6_9HYPH</name>
<dbReference type="InterPro" id="IPR023296">
    <property type="entry name" value="Glyco_hydro_beta-prop_sf"/>
</dbReference>
<dbReference type="InterPro" id="IPR006710">
    <property type="entry name" value="Glyco_hydro_43"/>
</dbReference>
<feature type="site" description="Important for catalytic activity, responsible for pKa modulation of the active site Glu and correct orientation of both the proton donor and substrate" evidence="5">
    <location>
        <position position="130"/>
    </location>
</feature>
<evidence type="ECO:0000256" key="6">
    <source>
        <dbReference type="RuleBase" id="RU361187"/>
    </source>
</evidence>
<dbReference type="SUPFAM" id="SSF75005">
    <property type="entry name" value="Arabinanase/levansucrase/invertase"/>
    <property type="match status" value="1"/>
</dbReference>
<dbReference type="Gene3D" id="2.115.10.20">
    <property type="entry name" value="Glycosyl hydrolase domain, family 43"/>
    <property type="match status" value="1"/>
</dbReference>
<evidence type="ECO:0000259" key="7">
    <source>
        <dbReference type="Pfam" id="PF17851"/>
    </source>
</evidence>
<dbReference type="SUPFAM" id="SSF49899">
    <property type="entry name" value="Concanavalin A-like lectins/glucanases"/>
    <property type="match status" value="1"/>
</dbReference>
<dbReference type="PANTHER" id="PTHR42812">
    <property type="entry name" value="BETA-XYLOSIDASE"/>
    <property type="match status" value="1"/>
</dbReference>
<evidence type="ECO:0000313" key="8">
    <source>
        <dbReference type="EMBL" id="TPW28308.1"/>
    </source>
</evidence>
<keyword evidence="9" id="KW-1185">Reference proteome</keyword>
<feature type="active site" description="Proton donor" evidence="4">
    <location>
        <position position="191"/>
    </location>
</feature>
<evidence type="ECO:0000256" key="5">
    <source>
        <dbReference type="PIRSR" id="PIRSR606710-2"/>
    </source>
</evidence>
<protein>
    <submittedName>
        <fullName evidence="8">Glycoside hydrolase family 43 protein</fullName>
    </submittedName>
</protein>
<evidence type="ECO:0000256" key="1">
    <source>
        <dbReference type="ARBA" id="ARBA00009865"/>
    </source>
</evidence>
<feature type="active site" description="Proton acceptor" evidence="4">
    <location>
        <position position="17"/>
    </location>
</feature>
<comment type="similarity">
    <text evidence="1 6">Belongs to the glycosyl hydrolase 43 family.</text>
</comment>
<gene>
    <name evidence="8" type="ORF">FJU08_18200</name>
</gene>
<evidence type="ECO:0000313" key="9">
    <source>
        <dbReference type="Proteomes" id="UP000318801"/>
    </source>
</evidence>
<evidence type="ECO:0000256" key="4">
    <source>
        <dbReference type="PIRSR" id="PIRSR606710-1"/>
    </source>
</evidence>